<keyword evidence="8 15" id="KW-0808">Transferase</keyword>
<dbReference type="Pfam" id="PF00156">
    <property type="entry name" value="Pribosyltran"/>
    <property type="match status" value="1"/>
</dbReference>
<evidence type="ECO:0000256" key="3">
    <source>
        <dbReference type="ARBA" id="ARBA00004669"/>
    </source>
</evidence>
<dbReference type="InterPro" id="IPR050408">
    <property type="entry name" value="HGPRT"/>
</dbReference>
<dbReference type="PANTHER" id="PTHR43340">
    <property type="entry name" value="HYPOXANTHINE-GUANINE PHOSPHORIBOSYLTRANSFERASE"/>
    <property type="match status" value="1"/>
</dbReference>
<dbReference type="CDD" id="cd06223">
    <property type="entry name" value="PRTases_typeI"/>
    <property type="match status" value="1"/>
</dbReference>
<keyword evidence="12 15" id="KW-0460">Magnesium</keyword>
<dbReference type="NCBIfam" id="TIGR01203">
    <property type="entry name" value="HGPRTase"/>
    <property type="match status" value="1"/>
</dbReference>
<evidence type="ECO:0000256" key="2">
    <source>
        <dbReference type="ARBA" id="ARBA00004496"/>
    </source>
</evidence>
<dbReference type="Gene3D" id="3.40.50.2020">
    <property type="match status" value="1"/>
</dbReference>
<name>A0A806CNF2_MEIRD</name>
<protein>
    <recommendedName>
        <fullName evidence="5 15">Hypoxanthine phosphoribosyltransferase</fullName>
        <ecNumber evidence="5 15">2.4.2.8</ecNumber>
    </recommendedName>
</protein>
<dbReference type="GO" id="GO:0032263">
    <property type="term" value="P:GMP salvage"/>
    <property type="evidence" value="ECO:0007669"/>
    <property type="project" value="TreeGrafter"/>
</dbReference>
<dbReference type="InterPro" id="IPR000836">
    <property type="entry name" value="PRTase_dom"/>
</dbReference>
<proteinExistence type="inferred from homology"/>
<evidence type="ECO:0000256" key="4">
    <source>
        <dbReference type="ARBA" id="ARBA00008391"/>
    </source>
</evidence>
<keyword evidence="9 15" id="KW-0479">Metal-binding</keyword>
<evidence type="ECO:0000256" key="15">
    <source>
        <dbReference type="RuleBase" id="RU364099"/>
    </source>
</evidence>
<dbReference type="OrthoDB" id="9802824at2"/>
<evidence type="ECO:0000313" key="18">
    <source>
        <dbReference type="Proteomes" id="UP000006655"/>
    </source>
</evidence>
<dbReference type="UniPathway" id="UPA00591">
    <property type="reaction ID" value="UER00648"/>
</dbReference>
<comment type="catalytic activity">
    <reaction evidence="14">
        <text>IMP + diphosphate = hypoxanthine + 5-phospho-alpha-D-ribose 1-diphosphate</text>
        <dbReference type="Rhea" id="RHEA:17973"/>
        <dbReference type="ChEBI" id="CHEBI:17368"/>
        <dbReference type="ChEBI" id="CHEBI:33019"/>
        <dbReference type="ChEBI" id="CHEBI:58017"/>
        <dbReference type="ChEBI" id="CHEBI:58053"/>
        <dbReference type="EC" id="2.4.2.8"/>
    </reaction>
    <physiologicalReaction direction="right-to-left" evidence="14">
        <dbReference type="Rhea" id="RHEA:17975"/>
    </physiologicalReaction>
</comment>
<evidence type="ECO:0000256" key="6">
    <source>
        <dbReference type="ARBA" id="ARBA00022490"/>
    </source>
</evidence>
<feature type="domain" description="Phosphoribosyltransferase" evidence="16">
    <location>
        <begin position="17"/>
        <end position="161"/>
    </location>
</feature>
<keyword evidence="6 15" id="KW-0963">Cytoplasm</keyword>
<dbReference type="RefSeq" id="WP_013014998.1">
    <property type="nucleotide sequence ID" value="NC_013946.1"/>
</dbReference>
<dbReference type="GO" id="GO:0000287">
    <property type="term" value="F:magnesium ion binding"/>
    <property type="evidence" value="ECO:0007669"/>
    <property type="project" value="TreeGrafter"/>
</dbReference>
<comment type="subcellular location">
    <subcellularLocation>
        <location evidence="2 15">Cytoplasm</location>
    </subcellularLocation>
</comment>
<dbReference type="GO" id="GO:0046100">
    <property type="term" value="P:hypoxanthine metabolic process"/>
    <property type="evidence" value="ECO:0007669"/>
    <property type="project" value="TreeGrafter"/>
</dbReference>
<dbReference type="GO" id="GO:0000166">
    <property type="term" value="F:nucleotide binding"/>
    <property type="evidence" value="ECO:0007669"/>
    <property type="project" value="UniProtKB-KW"/>
</dbReference>
<keyword evidence="11 15" id="KW-0547">Nucleotide-binding</keyword>
<dbReference type="EC" id="2.4.2.8" evidence="5 15"/>
<dbReference type="GO" id="GO:0052657">
    <property type="term" value="F:guanine phosphoribosyltransferase activity"/>
    <property type="evidence" value="ECO:0007669"/>
    <property type="project" value="UniProtKB-ARBA"/>
</dbReference>
<dbReference type="PANTHER" id="PTHR43340:SF1">
    <property type="entry name" value="HYPOXANTHINE PHOSPHORIBOSYLTRANSFERASE"/>
    <property type="match status" value="1"/>
</dbReference>
<dbReference type="FunFam" id="3.40.50.2020:FF:000006">
    <property type="entry name" value="Hypoxanthine phosphoribosyltransferase"/>
    <property type="match status" value="1"/>
</dbReference>
<dbReference type="GO" id="GO:0004422">
    <property type="term" value="F:hypoxanthine phosphoribosyltransferase activity"/>
    <property type="evidence" value="ECO:0007669"/>
    <property type="project" value="InterPro"/>
</dbReference>
<dbReference type="Proteomes" id="UP000006655">
    <property type="component" value="Chromosome"/>
</dbReference>
<comment type="similarity">
    <text evidence="4 15">Belongs to the purine/pyrimidine phosphoribosyltransferase family.</text>
</comment>
<evidence type="ECO:0000256" key="9">
    <source>
        <dbReference type="ARBA" id="ARBA00022723"/>
    </source>
</evidence>
<dbReference type="GO" id="GO:0032264">
    <property type="term" value="P:IMP salvage"/>
    <property type="evidence" value="ECO:0007669"/>
    <property type="project" value="UniProtKB-UniPathway"/>
</dbReference>
<keyword evidence="10 15" id="KW-0660">Purine salvage</keyword>
<evidence type="ECO:0000256" key="14">
    <source>
        <dbReference type="ARBA" id="ARBA00049402"/>
    </source>
</evidence>
<dbReference type="AlphaFoldDB" id="A0A806CNF2"/>
<evidence type="ECO:0000256" key="5">
    <source>
        <dbReference type="ARBA" id="ARBA00011895"/>
    </source>
</evidence>
<dbReference type="SUPFAM" id="SSF53271">
    <property type="entry name" value="PRTase-like"/>
    <property type="match status" value="1"/>
</dbReference>
<evidence type="ECO:0000256" key="13">
    <source>
        <dbReference type="ARBA" id="ARBA00048811"/>
    </source>
</evidence>
<accession>A0A806CNF2</accession>
<dbReference type="InterPro" id="IPR005904">
    <property type="entry name" value="Hxn_phspho_trans"/>
</dbReference>
<dbReference type="InterPro" id="IPR029057">
    <property type="entry name" value="PRTase-like"/>
</dbReference>
<comment type="catalytic activity">
    <reaction evidence="13">
        <text>GMP + diphosphate = guanine + 5-phospho-alpha-D-ribose 1-diphosphate</text>
        <dbReference type="Rhea" id="RHEA:25424"/>
        <dbReference type="ChEBI" id="CHEBI:16235"/>
        <dbReference type="ChEBI" id="CHEBI:33019"/>
        <dbReference type="ChEBI" id="CHEBI:58017"/>
        <dbReference type="ChEBI" id="CHEBI:58115"/>
        <dbReference type="EC" id="2.4.2.8"/>
    </reaction>
    <physiologicalReaction direction="right-to-left" evidence="13">
        <dbReference type="Rhea" id="RHEA:25426"/>
    </physiologicalReaction>
</comment>
<evidence type="ECO:0000256" key="12">
    <source>
        <dbReference type="ARBA" id="ARBA00022842"/>
    </source>
</evidence>
<evidence type="ECO:0000256" key="11">
    <source>
        <dbReference type="ARBA" id="ARBA00022741"/>
    </source>
</evidence>
<comment type="pathway">
    <text evidence="3 15">Purine metabolism; IMP biosynthesis via salvage pathway; IMP from hypoxanthine: step 1/1.</text>
</comment>
<dbReference type="EMBL" id="CP001743">
    <property type="protein sequence ID" value="ADD29500.1"/>
    <property type="molecule type" value="Genomic_DNA"/>
</dbReference>
<evidence type="ECO:0000256" key="7">
    <source>
        <dbReference type="ARBA" id="ARBA00022676"/>
    </source>
</evidence>
<evidence type="ECO:0000256" key="10">
    <source>
        <dbReference type="ARBA" id="ARBA00022726"/>
    </source>
</evidence>
<comment type="cofactor">
    <cofactor evidence="1 15">
        <name>Mg(2+)</name>
        <dbReference type="ChEBI" id="CHEBI:18420"/>
    </cofactor>
</comment>
<dbReference type="KEGG" id="mrb:Mrub_2752"/>
<keyword evidence="18" id="KW-1185">Reference proteome</keyword>
<dbReference type="GO" id="GO:0005829">
    <property type="term" value="C:cytosol"/>
    <property type="evidence" value="ECO:0007669"/>
    <property type="project" value="TreeGrafter"/>
</dbReference>
<keyword evidence="7 15" id="KW-0328">Glycosyltransferase</keyword>
<evidence type="ECO:0000313" key="17">
    <source>
        <dbReference type="EMBL" id="ADD29500.1"/>
    </source>
</evidence>
<evidence type="ECO:0000259" key="16">
    <source>
        <dbReference type="Pfam" id="PF00156"/>
    </source>
</evidence>
<evidence type="ECO:0000256" key="8">
    <source>
        <dbReference type="ARBA" id="ARBA00022679"/>
    </source>
</evidence>
<sequence>MNVFRPGNGKVQIGEAQIAKRIRELGEQIRLDYQGQEPHLICVLNGAFIFMADLVRAIDMPLTMDFLAVSSYGNSQKTSGEVELIKDLRLPIAGRHVIVVEDIVDTGITINYLLRMLEARQPASLKIAALLSKPSRRQIEVPIHYLGFEIEDAFVYGYGLDRSQFDRNLPFITSQA</sequence>
<organism evidence="17 18">
    <name type="scientific">Meiothermus ruber (strain ATCC 35948 / DSM 1279 / VKM B-1258 / 21)</name>
    <name type="common">Thermus ruber</name>
    <dbReference type="NCBI Taxonomy" id="504728"/>
    <lineage>
        <taxon>Bacteria</taxon>
        <taxon>Thermotogati</taxon>
        <taxon>Deinococcota</taxon>
        <taxon>Deinococci</taxon>
        <taxon>Thermales</taxon>
        <taxon>Thermaceae</taxon>
        <taxon>Meiothermus</taxon>
    </lineage>
</organism>
<gene>
    <name evidence="17" type="ordered locus">Mrub_2752</name>
</gene>
<dbReference type="GO" id="GO:0006178">
    <property type="term" value="P:guanine salvage"/>
    <property type="evidence" value="ECO:0007669"/>
    <property type="project" value="TreeGrafter"/>
</dbReference>
<evidence type="ECO:0000256" key="1">
    <source>
        <dbReference type="ARBA" id="ARBA00001946"/>
    </source>
</evidence>
<reference evidence="17 18" key="1">
    <citation type="journal article" date="2010" name="Stand. Genomic Sci.">
        <title>Complete genome sequence of Meiothermus ruber type strain (21).</title>
        <authorList>
            <person name="Tindall B.J."/>
            <person name="Sikorski J."/>
            <person name="Lucas S."/>
            <person name="Goltsman E."/>
            <person name="Copeland A."/>
            <person name="Glavina Del Rio T."/>
            <person name="Nolan M."/>
            <person name="Tice H."/>
            <person name="Cheng J.F."/>
            <person name="Han C."/>
            <person name="Pitluck S."/>
            <person name="Liolios K."/>
            <person name="Ivanova N."/>
            <person name="Mavromatis K."/>
            <person name="Ovchinnikova G."/>
            <person name="Pati A."/>
            <person name="Fahnrich R."/>
            <person name="Goodwin L."/>
            <person name="Chen A."/>
            <person name="Palaniappan K."/>
            <person name="Land M."/>
            <person name="Hauser L."/>
            <person name="Chang Y.J."/>
            <person name="Jeffries C.D."/>
            <person name="Rohde M."/>
            <person name="Goker M."/>
            <person name="Woyke T."/>
            <person name="Bristow J."/>
            <person name="Eisen J.A."/>
            <person name="Markowitz V."/>
            <person name="Hugenholtz P."/>
            <person name="Kyrpides N.C."/>
            <person name="Klenk H.P."/>
            <person name="Lapidus A."/>
        </authorList>
    </citation>
    <scope>NUCLEOTIDE SEQUENCE [LARGE SCALE GENOMIC DNA]</scope>
    <source>
        <strain evidence="18">ATCC 35948 / DSM 1279 / VKM B-1258 / 21</strain>
    </source>
</reference>
<dbReference type="GO" id="GO:0006166">
    <property type="term" value="P:purine ribonucleoside salvage"/>
    <property type="evidence" value="ECO:0007669"/>
    <property type="project" value="UniProtKB-KW"/>
</dbReference>